<sequence>MRLVNPQNRDQLLKLNTAVLKVWAQDITNEVLGVSHISAPILSGTSDTPPITPTLAIVEPRNFRKDAMLIFNPEAPNEFGNVEELVKVVQVFENKKNAEFFLTLSEAIRWRWVRPKIALNSK</sequence>
<dbReference type="AlphaFoldDB" id="A0A9P6N7V4"/>
<protein>
    <submittedName>
        <fullName evidence="1">Uncharacterized protein</fullName>
    </submittedName>
</protein>
<dbReference type="Proteomes" id="UP000886653">
    <property type="component" value="Unassembled WGS sequence"/>
</dbReference>
<gene>
    <name evidence="1" type="ORF">CROQUDRAFT_101620</name>
</gene>
<name>A0A9P6N7V4_9BASI</name>
<accession>A0A9P6N7V4</accession>
<evidence type="ECO:0000313" key="1">
    <source>
        <dbReference type="EMBL" id="KAG0139382.1"/>
    </source>
</evidence>
<evidence type="ECO:0000313" key="2">
    <source>
        <dbReference type="Proteomes" id="UP000886653"/>
    </source>
</evidence>
<reference evidence="1" key="1">
    <citation type="submission" date="2013-11" db="EMBL/GenBank/DDBJ databases">
        <title>Genome sequence of the fusiform rust pathogen reveals effectors for host alternation and coevolution with pine.</title>
        <authorList>
            <consortium name="DOE Joint Genome Institute"/>
            <person name="Smith K."/>
            <person name="Pendleton A."/>
            <person name="Kubisiak T."/>
            <person name="Anderson C."/>
            <person name="Salamov A."/>
            <person name="Aerts A."/>
            <person name="Riley R."/>
            <person name="Clum A."/>
            <person name="Lindquist E."/>
            <person name="Ence D."/>
            <person name="Campbell M."/>
            <person name="Kronenberg Z."/>
            <person name="Feau N."/>
            <person name="Dhillon B."/>
            <person name="Hamelin R."/>
            <person name="Burleigh J."/>
            <person name="Smith J."/>
            <person name="Yandell M."/>
            <person name="Nelson C."/>
            <person name="Grigoriev I."/>
            <person name="Davis J."/>
        </authorList>
    </citation>
    <scope>NUCLEOTIDE SEQUENCE</scope>
    <source>
        <strain evidence="1">G11</strain>
    </source>
</reference>
<organism evidence="1 2">
    <name type="scientific">Cronartium quercuum f. sp. fusiforme G11</name>
    <dbReference type="NCBI Taxonomy" id="708437"/>
    <lineage>
        <taxon>Eukaryota</taxon>
        <taxon>Fungi</taxon>
        <taxon>Dikarya</taxon>
        <taxon>Basidiomycota</taxon>
        <taxon>Pucciniomycotina</taxon>
        <taxon>Pucciniomycetes</taxon>
        <taxon>Pucciniales</taxon>
        <taxon>Coleosporiaceae</taxon>
        <taxon>Cronartium</taxon>
    </lineage>
</organism>
<dbReference type="EMBL" id="MU167605">
    <property type="protein sequence ID" value="KAG0139382.1"/>
    <property type="molecule type" value="Genomic_DNA"/>
</dbReference>
<comment type="caution">
    <text evidence="1">The sequence shown here is derived from an EMBL/GenBank/DDBJ whole genome shotgun (WGS) entry which is preliminary data.</text>
</comment>
<keyword evidence="2" id="KW-1185">Reference proteome</keyword>
<proteinExistence type="predicted"/>